<reference evidence="1 2" key="1">
    <citation type="submission" date="2014-11" db="EMBL/GenBank/DDBJ databases">
        <title>Genetic blueprint of the zoonotic pathogen Toxocara canis.</title>
        <authorList>
            <person name="Zhu X.-Q."/>
            <person name="Korhonen P.K."/>
            <person name="Cai H."/>
            <person name="Young N.D."/>
            <person name="Nejsum P."/>
            <person name="von Samson-Himmelstjerna G."/>
            <person name="Boag P.R."/>
            <person name="Tan P."/>
            <person name="Li Q."/>
            <person name="Min J."/>
            <person name="Yang Y."/>
            <person name="Wang X."/>
            <person name="Fang X."/>
            <person name="Hall R.S."/>
            <person name="Hofmann A."/>
            <person name="Sternberg P.W."/>
            <person name="Jex A.R."/>
            <person name="Gasser R.B."/>
        </authorList>
    </citation>
    <scope>NUCLEOTIDE SEQUENCE [LARGE SCALE GENOMIC DNA]</scope>
    <source>
        <strain evidence="1">PN_DK_2014</strain>
    </source>
</reference>
<evidence type="ECO:0000313" key="2">
    <source>
        <dbReference type="Proteomes" id="UP000031036"/>
    </source>
</evidence>
<keyword evidence="2" id="KW-1185">Reference proteome</keyword>
<accession>A0A0B2V2Z5</accession>
<sequence>MDVLVEEDENIVSPLSGTRDEADLLVTEQAIKLFRLCDKKGKGFVVKEDLVQMRELVPGMSSSAIESFFDNIVVSKSNFLTEGQFVDGIKPILLKSERDANNKDVRSTGSLSGSVSLFFSSE</sequence>
<proteinExistence type="predicted"/>
<dbReference type="OMA" id="NADIFKT"/>
<name>A0A0B2V2Z5_TOXCA</name>
<evidence type="ECO:0008006" key="3">
    <source>
        <dbReference type="Google" id="ProtNLM"/>
    </source>
</evidence>
<dbReference type="OrthoDB" id="9989112at2759"/>
<dbReference type="STRING" id="6265.A0A0B2V2Z5"/>
<dbReference type="EMBL" id="JPKZ01002587">
    <property type="protein sequence ID" value="KHN75928.1"/>
    <property type="molecule type" value="Genomic_DNA"/>
</dbReference>
<dbReference type="AlphaFoldDB" id="A0A0B2V2Z5"/>
<organism evidence="1 2">
    <name type="scientific">Toxocara canis</name>
    <name type="common">Canine roundworm</name>
    <dbReference type="NCBI Taxonomy" id="6265"/>
    <lineage>
        <taxon>Eukaryota</taxon>
        <taxon>Metazoa</taxon>
        <taxon>Ecdysozoa</taxon>
        <taxon>Nematoda</taxon>
        <taxon>Chromadorea</taxon>
        <taxon>Rhabditida</taxon>
        <taxon>Spirurina</taxon>
        <taxon>Ascaridomorpha</taxon>
        <taxon>Ascaridoidea</taxon>
        <taxon>Toxocaridae</taxon>
        <taxon>Toxocara</taxon>
    </lineage>
</organism>
<comment type="caution">
    <text evidence="1">The sequence shown here is derived from an EMBL/GenBank/DDBJ whole genome shotgun (WGS) entry which is preliminary data.</text>
</comment>
<evidence type="ECO:0000313" key="1">
    <source>
        <dbReference type="EMBL" id="KHN75928.1"/>
    </source>
</evidence>
<dbReference type="SUPFAM" id="SSF47473">
    <property type="entry name" value="EF-hand"/>
    <property type="match status" value="1"/>
</dbReference>
<dbReference type="Proteomes" id="UP000031036">
    <property type="component" value="Unassembled WGS sequence"/>
</dbReference>
<protein>
    <recommendedName>
        <fullName evidence="3">EF-hand domain-containing protein</fullName>
    </recommendedName>
</protein>
<dbReference type="Gene3D" id="1.10.238.10">
    <property type="entry name" value="EF-hand"/>
    <property type="match status" value="1"/>
</dbReference>
<dbReference type="InterPro" id="IPR011992">
    <property type="entry name" value="EF-hand-dom_pair"/>
</dbReference>
<gene>
    <name evidence="1" type="ORF">Tcan_10544</name>
</gene>